<protein>
    <submittedName>
        <fullName evidence="1">Uncharacterized protein</fullName>
    </submittedName>
</protein>
<feature type="non-terminal residue" evidence="1">
    <location>
        <position position="50"/>
    </location>
</feature>
<evidence type="ECO:0000313" key="2">
    <source>
        <dbReference type="Proteomes" id="UP000265520"/>
    </source>
</evidence>
<comment type="caution">
    <text evidence="1">The sequence shown here is derived from an EMBL/GenBank/DDBJ whole genome shotgun (WGS) entry which is preliminary data.</text>
</comment>
<proteinExistence type="predicted"/>
<dbReference type="EMBL" id="LXQA010318330">
    <property type="protein sequence ID" value="MCI43504.1"/>
    <property type="molecule type" value="Genomic_DNA"/>
</dbReference>
<evidence type="ECO:0000313" key="1">
    <source>
        <dbReference type="EMBL" id="MCI43504.1"/>
    </source>
</evidence>
<keyword evidence="2" id="KW-1185">Reference proteome</keyword>
<organism evidence="1 2">
    <name type="scientific">Trifolium medium</name>
    <dbReference type="NCBI Taxonomy" id="97028"/>
    <lineage>
        <taxon>Eukaryota</taxon>
        <taxon>Viridiplantae</taxon>
        <taxon>Streptophyta</taxon>
        <taxon>Embryophyta</taxon>
        <taxon>Tracheophyta</taxon>
        <taxon>Spermatophyta</taxon>
        <taxon>Magnoliopsida</taxon>
        <taxon>eudicotyledons</taxon>
        <taxon>Gunneridae</taxon>
        <taxon>Pentapetalae</taxon>
        <taxon>rosids</taxon>
        <taxon>fabids</taxon>
        <taxon>Fabales</taxon>
        <taxon>Fabaceae</taxon>
        <taxon>Papilionoideae</taxon>
        <taxon>50 kb inversion clade</taxon>
        <taxon>NPAAA clade</taxon>
        <taxon>Hologalegina</taxon>
        <taxon>IRL clade</taxon>
        <taxon>Trifolieae</taxon>
        <taxon>Trifolium</taxon>
    </lineage>
</organism>
<accession>A0A392S5P0</accession>
<sequence>MNLVYYEESNILVMTSAMERPIKVDKGTLNVDWGRFIRICVKIELSLPVV</sequence>
<name>A0A392S5P0_9FABA</name>
<dbReference type="Proteomes" id="UP000265520">
    <property type="component" value="Unassembled WGS sequence"/>
</dbReference>
<dbReference type="AlphaFoldDB" id="A0A392S5P0"/>
<reference evidence="1 2" key="1">
    <citation type="journal article" date="2018" name="Front. Plant Sci.">
        <title>Red Clover (Trifolium pratense) and Zigzag Clover (T. medium) - A Picture of Genomic Similarities and Differences.</title>
        <authorList>
            <person name="Dluhosova J."/>
            <person name="Istvanek J."/>
            <person name="Nedelnik J."/>
            <person name="Repkova J."/>
        </authorList>
    </citation>
    <scope>NUCLEOTIDE SEQUENCE [LARGE SCALE GENOMIC DNA]</scope>
    <source>
        <strain evidence="2">cv. 10/8</strain>
        <tissue evidence="1">Leaf</tissue>
    </source>
</reference>